<keyword evidence="3" id="KW-1185">Reference proteome</keyword>
<dbReference type="PROSITE" id="PS50943">
    <property type="entry name" value="HTH_CROC1"/>
    <property type="match status" value="1"/>
</dbReference>
<evidence type="ECO:0000313" key="2">
    <source>
        <dbReference type="EMBL" id="PXY84081.1"/>
    </source>
</evidence>
<dbReference type="RefSeq" id="WP_110445706.1">
    <property type="nucleotide sequence ID" value="NZ_QGLG01000002.1"/>
</dbReference>
<evidence type="ECO:0000259" key="1">
    <source>
        <dbReference type="PROSITE" id="PS50943"/>
    </source>
</evidence>
<name>A0ABX5MYY5_9LACO</name>
<protein>
    <recommendedName>
        <fullName evidence="1">HTH cro/C1-type domain-containing protein</fullName>
    </recommendedName>
</protein>
<comment type="caution">
    <text evidence="2">The sequence shown here is derived from an EMBL/GenBank/DDBJ whole genome shotgun (WGS) entry which is preliminary data.</text>
</comment>
<accession>A0ABX5MYY5</accession>
<dbReference type="CDD" id="cd00093">
    <property type="entry name" value="HTH_XRE"/>
    <property type="match status" value="1"/>
</dbReference>
<gene>
    <name evidence="2" type="ORF">DK873_02640</name>
</gene>
<organism evidence="2 3">
    <name type="scientific">Lactobacillus melliventris</name>
    <dbReference type="NCBI Taxonomy" id="1218507"/>
    <lineage>
        <taxon>Bacteria</taxon>
        <taxon>Bacillati</taxon>
        <taxon>Bacillota</taxon>
        <taxon>Bacilli</taxon>
        <taxon>Lactobacillales</taxon>
        <taxon>Lactobacillaceae</taxon>
        <taxon>Lactobacillus</taxon>
    </lineage>
</organism>
<feature type="domain" description="HTH cro/C1-type" evidence="1">
    <location>
        <begin position="4"/>
        <end position="55"/>
    </location>
</feature>
<dbReference type="Proteomes" id="UP000247698">
    <property type="component" value="Unassembled WGS sequence"/>
</dbReference>
<dbReference type="InterPro" id="IPR010982">
    <property type="entry name" value="Lambda_DNA-bd_dom_sf"/>
</dbReference>
<reference evidence="2 3" key="1">
    <citation type="submission" date="2018-05" db="EMBL/GenBank/DDBJ databases">
        <title>Reference genomes for bee gut microbiota database.</title>
        <authorList>
            <person name="Ellegaard K.M."/>
        </authorList>
    </citation>
    <scope>NUCLEOTIDE SEQUENCE [LARGE SCALE GENOMIC DNA]</scope>
    <source>
        <strain evidence="2 3">ESL0184</strain>
    </source>
</reference>
<proteinExistence type="predicted"/>
<dbReference type="Gene3D" id="1.10.260.40">
    <property type="entry name" value="lambda repressor-like DNA-binding domains"/>
    <property type="match status" value="1"/>
</dbReference>
<dbReference type="InterPro" id="IPR001387">
    <property type="entry name" value="Cro/C1-type_HTH"/>
</dbReference>
<sequence length="146" mass="16642">MNRVDEVRKEQGISSEEIAKLLGITIESYKDWINREGKDREEKVAIRLGVPKSYLNGNTNYLSAGERQYRKEIKEAAQKKFGNFKTNYSYGDYDDSASPRVSAMAQLCTAANLIRVAESIEELSDKVGELNDTIYSYGKEKLLRKM</sequence>
<evidence type="ECO:0000313" key="3">
    <source>
        <dbReference type="Proteomes" id="UP000247698"/>
    </source>
</evidence>
<dbReference type="SUPFAM" id="SSF47413">
    <property type="entry name" value="lambda repressor-like DNA-binding domains"/>
    <property type="match status" value="1"/>
</dbReference>
<dbReference type="EMBL" id="QGLG01000002">
    <property type="protein sequence ID" value="PXY84081.1"/>
    <property type="molecule type" value="Genomic_DNA"/>
</dbReference>